<keyword evidence="10" id="KW-0012">Acyltransferase</keyword>
<keyword evidence="7" id="KW-0560">Oxidoreductase</keyword>
<dbReference type="Pfam" id="PF00550">
    <property type="entry name" value="PP-binding"/>
    <property type="match status" value="3"/>
</dbReference>
<feature type="domain" description="Ketosynthase family 3 (KS3)" evidence="14">
    <location>
        <begin position="4209"/>
        <end position="4628"/>
    </location>
</feature>
<dbReference type="Pfam" id="PF21089">
    <property type="entry name" value="PKS_DH_N"/>
    <property type="match status" value="2"/>
</dbReference>
<dbReference type="Pfam" id="PF22953">
    <property type="entry name" value="SpnB_Rossmann"/>
    <property type="match status" value="2"/>
</dbReference>
<dbReference type="InterPro" id="IPR006162">
    <property type="entry name" value="Ppantetheine_attach_site"/>
</dbReference>
<dbReference type="InterPro" id="IPR020843">
    <property type="entry name" value="ER"/>
</dbReference>
<dbReference type="Gene3D" id="1.10.1200.10">
    <property type="entry name" value="ACP-like"/>
    <property type="match status" value="3"/>
</dbReference>
<dbReference type="Pfam" id="PF00109">
    <property type="entry name" value="ketoacyl-synt"/>
    <property type="match status" value="3"/>
</dbReference>
<dbReference type="Pfam" id="PF16197">
    <property type="entry name" value="KAsynt_C_assoc"/>
    <property type="match status" value="3"/>
</dbReference>
<organism evidence="16 17">
    <name type="scientific">Streptomyces bluensis</name>
    <dbReference type="NCBI Taxonomy" id="33897"/>
    <lineage>
        <taxon>Bacteria</taxon>
        <taxon>Bacillati</taxon>
        <taxon>Actinomycetota</taxon>
        <taxon>Actinomycetes</taxon>
        <taxon>Kitasatosporales</taxon>
        <taxon>Streptomycetaceae</taxon>
        <taxon>Streptomyces</taxon>
    </lineage>
</organism>
<feature type="region of interest" description="Disordered" evidence="12">
    <location>
        <begin position="4630"/>
        <end position="4655"/>
    </location>
</feature>
<dbReference type="Gene3D" id="3.10.129.110">
    <property type="entry name" value="Polyketide synthase dehydratase"/>
    <property type="match status" value="2"/>
</dbReference>
<evidence type="ECO:0000256" key="10">
    <source>
        <dbReference type="ARBA" id="ARBA00023315"/>
    </source>
</evidence>
<dbReference type="InterPro" id="IPR057326">
    <property type="entry name" value="KR_dom"/>
</dbReference>
<dbReference type="Pfam" id="PF13602">
    <property type="entry name" value="ADH_zinc_N_2"/>
    <property type="match status" value="2"/>
</dbReference>
<keyword evidence="8" id="KW-0045">Antibiotic biosynthesis</keyword>
<dbReference type="SUPFAM" id="SSF53901">
    <property type="entry name" value="Thiolase-like"/>
    <property type="match status" value="3"/>
</dbReference>
<dbReference type="CDD" id="cd08956">
    <property type="entry name" value="KR_3_FAS_SDR_x"/>
    <property type="match status" value="1"/>
</dbReference>
<dbReference type="Gene3D" id="3.90.180.10">
    <property type="entry name" value="Medium-chain alcohol dehydrogenases, catalytic domain"/>
    <property type="match status" value="2"/>
</dbReference>
<comment type="pathway">
    <text evidence="2">Antibiotic biosynthesis.</text>
</comment>
<dbReference type="InterPro" id="IPR016036">
    <property type="entry name" value="Malonyl_transacylase_ACP-bd"/>
</dbReference>
<dbReference type="InterPro" id="IPR050091">
    <property type="entry name" value="PKS_NRPS_Biosynth_Enz"/>
</dbReference>
<dbReference type="SMART" id="SM00825">
    <property type="entry name" value="PKS_KS"/>
    <property type="match status" value="3"/>
</dbReference>
<feature type="region of interest" description="Disordered" evidence="12">
    <location>
        <begin position="460"/>
        <end position="513"/>
    </location>
</feature>
<dbReference type="Gene3D" id="3.30.70.3290">
    <property type="match status" value="3"/>
</dbReference>
<evidence type="ECO:0000259" key="14">
    <source>
        <dbReference type="PROSITE" id="PS52004"/>
    </source>
</evidence>
<dbReference type="PANTHER" id="PTHR43775:SF51">
    <property type="entry name" value="INACTIVE PHENOLPHTHIOCEROL SYNTHESIS POLYKETIDE SYNTHASE TYPE I PKS1-RELATED"/>
    <property type="match status" value="1"/>
</dbReference>
<dbReference type="PROSITE" id="PS52019">
    <property type="entry name" value="PKS_MFAS_DH"/>
    <property type="match status" value="2"/>
</dbReference>
<dbReference type="SUPFAM" id="SSF52151">
    <property type="entry name" value="FabD/lysophospholipase-like"/>
    <property type="match status" value="3"/>
</dbReference>
<dbReference type="InterPro" id="IPR041618">
    <property type="entry name" value="PKS_DE"/>
</dbReference>
<dbReference type="PROSITE" id="PS00012">
    <property type="entry name" value="PHOSPHOPANTETHEINE"/>
    <property type="match status" value="3"/>
</dbReference>
<dbReference type="InterPro" id="IPR020841">
    <property type="entry name" value="PKS_Beta-ketoAc_synthase_dom"/>
</dbReference>
<dbReference type="InterPro" id="IPR009081">
    <property type="entry name" value="PP-bd_ACP"/>
</dbReference>
<dbReference type="NCBIfam" id="NF045894">
    <property type="entry name" value="PKS_plus_SDR"/>
    <property type="match status" value="1"/>
</dbReference>
<feature type="domain" description="Ketosynthase family 3 (KS3)" evidence="14">
    <location>
        <begin position="33"/>
        <end position="460"/>
    </location>
</feature>
<feature type="active site" description="Proton acceptor; for dehydratase activity" evidence="11">
    <location>
        <position position="3065"/>
    </location>
</feature>
<dbReference type="SMART" id="SM00829">
    <property type="entry name" value="PKS_ER"/>
    <property type="match status" value="2"/>
</dbReference>
<evidence type="ECO:0000256" key="11">
    <source>
        <dbReference type="PROSITE-ProRule" id="PRU01363"/>
    </source>
</evidence>
<dbReference type="InterPro" id="IPR042104">
    <property type="entry name" value="PKS_dehydratase_sf"/>
</dbReference>
<evidence type="ECO:0000256" key="8">
    <source>
        <dbReference type="ARBA" id="ARBA00023194"/>
    </source>
</evidence>
<dbReference type="InterPro" id="IPR015083">
    <property type="entry name" value="NorB/c/GfsB-D-like_docking"/>
</dbReference>
<evidence type="ECO:0000256" key="4">
    <source>
        <dbReference type="ARBA" id="ARBA00022553"/>
    </source>
</evidence>
<evidence type="ECO:0000256" key="3">
    <source>
        <dbReference type="ARBA" id="ARBA00022450"/>
    </source>
</evidence>
<dbReference type="Gene3D" id="3.40.50.11460">
    <property type="match status" value="2"/>
</dbReference>
<feature type="domain" description="Carrier" evidence="13">
    <location>
        <begin position="2051"/>
        <end position="2129"/>
    </location>
</feature>
<dbReference type="PROSITE" id="PS50075">
    <property type="entry name" value="CARRIER"/>
    <property type="match status" value="3"/>
</dbReference>
<dbReference type="EMBL" id="JBIAWJ010000041">
    <property type="protein sequence ID" value="MFF4527555.1"/>
    <property type="molecule type" value="Genomic_DNA"/>
</dbReference>
<evidence type="ECO:0000259" key="13">
    <source>
        <dbReference type="PROSITE" id="PS50075"/>
    </source>
</evidence>
<dbReference type="InterPro" id="IPR020806">
    <property type="entry name" value="PKS_PP-bd"/>
</dbReference>
<feature type="region of interest" description="N-terminal hotdog fold" evidence="11">
    <location>
        <begin position="3033"/>
        <end position="3158"/>
    </location>
</feature>
<evidence type="ECO:0000313" key="17">
    <source>
        <dbReference type="Proteomes" id="UP001602058"/>
    </source>
</evidence>
<dbReference type="InterPro" id="IPR018201">
    <property type="entry name" value="Ketoacyl_synth_AS"/>
</dbReference>
<dbReference type="SUPFAM" id="SSF51735">
    <property type="entry name" value="NAD(P)-binding Rossmann-fold domains"/>
    <property type="match status" value="8"/>
</dbReference>
<dbReference type="Pfam" id="PF22336">
    <property type="entry name" value="RhiE-like_linker"/>
    <property type="match status" value="1"/>
</dbReference>
<keyword evidence="5" id="KW-0808">Transferase</keyword>
<feature type="domain" description="Ketosynthase family 3 (KS3)" evidence="14">
    <location>
        <begin position="2151"/>
        <end position="2568"/>
    </location>
</feature>
<keyword evidence="4" id="KW-0597">Phosphoprotein</keyword>
<dbReference type="InterPro" id="IPR049900">
    <property type="entry name" value="PKS_mFAS_DH"/>
</dbReference>
<dbReference type="PANTHER" id="PTHR43775">
    <property type="entry name" value="FATTY ACID SYNTHASE"/>
    <property type="match status" value="1"/>
</dbReference>
<dbReference type="InterPro" id="IPR014031">
    <property type="entry name" value="Ketoacyl_synth_C"/>
</dbReference>
<feature type="region of interest" description="C-terminal hotdog fold" evidence="11">
    <location>
        <begin position="1117"/>
        <end position="1255"/>
    </location>
</feature>
<evidence type="ECO:0000313" key="16">
    <source>
        <dbReference type="EMBL" id="MFF4527555.1"/>
    </source>
</evidence>
<dbReference type="Pfam" id="PF02801">
    <property type="entry name" value="Ketoacyl-synt_C"/>
    <property type="match status" value="3"/>
</dbReference>
<dbReference type="Pfam" id="PF00698">
    <property type="entry name" value="Acyl_transf_1"/>
    <property type="match status" value="3"/>
</dbReference>
<feature type="domain" description="Carrier" evidence="13">
    <location>
        <begin position="5687"/>
        <end position="5762"/>
    </location>
</feature>
<dbReference type="InterPro" id="IPR032821">
    <property type="entry name" value="PKS_assoc"/>
</dbReference>
<feature type="compositionally biased region" description="Low complexity" evidence="12">
    <location>
        <begin position="5851"/>
        <end position="5862"/>
    </location>
</feature>
<dbReference type="SUPFAM" id="SSF50129">
    <property type="entry name" value="GroES-like"/>
    <property type="match status" value="2"/>
</dbReference>
<feature type="domain" description="Carrier" evidence="13">
    <location>
        <begin position="4109"/>
        <end position="4184"/>
    </location>
</feature>
<comment type="caution">
    <text evidence="16">The sequence shown here is derived from an EMBL/GenBank/DDBJ whole genome shotgun (WGS) entry which is preliminary data.</text>
</comment>
<dbReference type="Proteomes" id="UP001602058">
    <property type="component" value="Unassembled WGS sequence"/>
</dbReference>
<dbReference type="Pfam" id="PF08659">
    <property type="entry name" value="KR"/>
    <property type="match status" value="3"/>
</dbReference>
<dbReference type="PROSITE" id="PS00606">
    <property type="entry name" value="KS3_1"/>
    <property type="match status" value="3"/>
</dbReference>
<dbReference type="Pfam" id="PF14765">
    <property type="entry name" value="PS-DH"/>
    <property type="match status" value="2"/>
</dbReference>
<dbReference type="Pfam" id="PF08240">
    <property type="entry name" value="ADH_N"/>
    <property type="match status" value="2"/>
</dbReference>
<keyword evidence="6" id="KW-0677">Repeat</keyword>
<evidence type="ECO:0000256" key="12">
    <source>
        <dbReference type="SAM" id="MobiDB-lite"/>
    </source>
</evidence>
<dbReference type="PROSITE" id="PS00059">
    <property type="entry name" value="ADH_ZINC"/>
    <property type="match status" value="2"/>
</dbReference>
<dbReference type="InterPro" id="IPR054514">
    <property type="entry name" value="RhiE-like_linker"/>
</dbReference>
<protein>
    <submittedName>
        <fullName evidence="16">Type I polyketide synthase</fullName>
    </submittedName>
</protein>
<dbReference type="SMART" id="SM00822">
    <property type="entry name" value="PKS_KR"/>
    <property type="match status" value="3"/>
</dbReference>
<feature type="active site" description="Proton donor; for dehydratase activity" evidence="11">
    <location>
        <position position="3235"/>
    </location>
</feature>
<dbReference type="Pfam" id="PF18369">
    <property type="entry name" value="PKS_DE"/>
    <property type="match status" value="1"/>
</dbReference>
<dbReference type="SMART" id="SM00827">
    <property type="entry name" value="PKS_AT"/>
    <property type="match status" value="3"/>
</dbReference>
<feature type="domain" description="PKS/mFAS DH" evidence="15">
    <location>
        <begin position="976"/>
        <end position="1255"/>
    </location>
</feature>
<dbReference type="Gene3D" id="3.40.366.10">
    <property type="entry name" value="Malonyl-Coenzyme A Acyl Carrier Protein, domain 2"/>
    <property type="match status" value="3"/>
</dbReference>
<dbReference type="CDD" id="cd05195">
    <property type="entry name" value="enoyl_red"/>
    <property type="match status" value="2"/>
</dbReference>
<evidence type="ECO:0000256" key="6">
    <source>
        <dbReference type="ARBA" id="ARBA00022737"/>
    </source>
</evidence>
<sequence>MANEEKLRDYLKRAIADAQDAHLRLREAEAKDHEPIAIVGMGCRFPGSVASPEDLWGLVSGGGDGITSFPTDRGWDLDALFATDAERAAGTSATREGGFLHEAAEFDAEAFGISPREALAMDPQQRLLLETSWEALERAGIDPLSLRGTATGVFAGLMYHDYAARLQEVPKDVAGFLANGNAGSVFSGRIAYVFGFEGPAVTIDTACSSSLVALHLACQSLRSGECGTALAGGVTVMAAPTTFVEFSRQGGLARDGRCKAFADDADGTGWAEGAGVLVLERLSDARRLGHPVLAVIRGSAVNQDGASNGLSAPNGPAQQRVIRRALESARLTTADVDAVEAHGTGTRLGDPIEAQALLATYGKGRDEKNPVWLGSVKSNIGHTQAAAGVAGVMKMVMALRARHLPPTLHADRPSSHVDWSAGAVRLLTESRPWPDTERPRRAAVSSFGISGTNAHVVLEEAPEPEPESAPAPAAEPGAASAPNAESEPEAESAHAQAPAPALDPELSAASTVAPPHTLPRIPWVLTARSAPALEAQAERLAAHVTGSDASALDIGHSLATGRAVLDHRAVVLGPDRDTLRAALDDVTGIAGTATAVKGTVTEGRTAWLFTGQGSQRPGMGRDLYAAHPTYARAFDEICTLLDAELAGAPGFDVPVREVCFAEPGTPRAALLDRTGYAQTAIFAVEAALVALLRGWGAEPDVVIGHSIGELVAAHAGGALELPDAVRLVAARARLMQALPDGGAMAAIEADETEATALLTQGAVIAAVNGPRAVVVSGTEQAVEQVMEAARARELRVTRLRVSHAFHSPLMAAMTDEFAETIAGIGHRRPVVPAVSTLTGRPAEDDDWASPAYWVRQVRDAVRFHAAVRTATTELGVTRFLEIGADPVLTGLVQTADPDTTAVATLREGRDECGSVLTALAEMFVRGATADWAAVFTGTGARRTDLPTYAFQRDRYWLDATRPATDARGLGLGVAGHPLLGAAVAVAGSDNVLLTARLSVATTPWLADHLVGGLAVVPGTALVELAVQAGLSVDCDHLDELTLQAPLILPEQGAAQVQIVIDAATDDGRRTVRVYSRAEDAEVEQAWTLHATGTVSDRAHATTDDGSWNLHAWPPADAEPVDLAGLYDRLTHVGLQYGPAFRGITRVWRADDDWYVEATLPEPVADAAASFGLHPALLDTVLHALALHGGDDDRTALLPFLWSGVTLTAVGATSVRARLRMRGEGEIDLRIADATGEPVATVDSLLLRPVSTTDLAAQRTAQGPEHLYRVEWTASAATTPARRTADIVVIGDVALDATRDTVPVHPDLDALLTALDAGAATPRRVLLPLADAPLADVLAETLAVVQHWLAEPKFADSRLVIVTSGGVAVTPGETPAPSAAGVWGLLRSAMNEHPGRFALLDIDPDADGLPSTALHTDDDADQVALRDGQVWVPRLVRMASGGVLVPPTGAGAGAGAAAGWRMDVVAQGRLDGVALVAEEPRALGAGEVRVEVRAAGVNFRDVLNVLGMYPGDAGRLGHEGAGVVVEVGAEVTGLAVGDRVMGLLDGAFGPLATTDARLLTRVPEGWSFEQAASVPIVFLTAYYALVDLAGLQEGESVLIHSAAGGVGMAAVQLAQHLGGEVYGTASEPKWPVVRGLGVREERIASSRTTEFEERFQPGVDVVLDSLAGEFVDASLRLVRPGGRFVEMGKTDIRDAEQVRAEHGVSYHSFDLMDAGPDRIAEMWAALLELFERSALRPNPVTAFDMGRAPEALRLLGQARHVGKVVLRVPSPWGGGGTVLITGGTGGLGAEVARHLVTVHGVRDLLLVSRRGAGAPGAAELVADLEGLGARVVVRACDVSDRVALAAVLDGVDLSGVVHAAGVLDDGLIVDLSVERVGRVVAAKAESALLLHELTADRDLSAFVLFSSFAGVVGNAGQAAYSAANNVLDALAAARRAQGLPGVSLAWGMWAHTDGMGGTLGEAELERMARQGFPALETGEGLALLDAALLVNEPIAVPVALRTSALEAVRGSLPGILRGVVPASDRRRRAAGQVGAAAATGLARKLAELRPAEQERQLVDLVQAQVAAVLGHASAGSIDPSRAFKDLGFDSLTAVDLRNRLGSATGITLPATLVFDHPTPSALAGFLRTQLLGEADTTAGTTVAVGRTRTAFDEPVAIVGMGCRFPGGADSAEGLWDLVAEGRDGLSALPMDRGWDPALLEGLAAVGGFVEGAALFDAELFGISPREALAMDPQQRLLLETAWEALEDAGIDPSSLRGTPTGVYAGVSGSGYGGNMQSPQGETGGYLLTGSTPSVASGRLSYVFGLEGPAVSVDTACSSALVALHLACQALRSGECDLALAGGATVMATPGIFLEFARQGGLAGDGRCKSFADAADGTGWAEGGGILVLERLSDARRNNHRVLAVVRGSAVNQDGASNGLTAPNGPSQQRVIRQALADAQLDAAEVDAVEAHGTGTRLGDPIEAQALLATYGQAHADDEPLWLGSIKSNIGHAQAAAGVASVVKMVMALREETLPRTLHVDEPSSHVDWSAGAVELLTEERAWPRGERPRRAGVSSFGISGTNAHVILEEAPTVPSLRRPDSETHVPVIPWVLSGRSGQAMDAQADRLAAFLAARPELSPLDVGLSLATSRAALEHRAVVLGNDADALRSGLAGPGVTGVVTEGRTAWMFTGQGSQRLGMGRELHAAYSRFAQAFDEVAGLLEAELSGADGFPLPLRDVLFADDGSEAAALLDRTGYAQAALFAVETALAALLDSWGLRPDLVLGHSIGEYAAACTAGVFELPDAVRLVAARARLMQALPEGGAMAAVEADEAEITDLLTTAEDVTIAAVNGPTAVVVSGTEEGVERVMASAGERGRRVARLRVSHAFHSPLMEPMLDEFTAVAGQITYHRPTLPAVSTLTGARLGDGDWTTPHYWTRQVREAVRFHDAARTATHDLGVARFLEVGPDPVLSAMVEPAFALSALRRNLPEAETALRAVAELYVRGTAVRWPAVFEGSGAVRTALPTYAFQRERYWLRDAGSAGDARGLGLKAADHPLLGAAVPVAGSDAVLLTARLSTAAAPWLTDHVVGEAVVVPGTALVELALAAADRASCDRVDELTLQAPLILPQQGAVQIQISLDTPDDTGARPLRLYARPDHTEDDSVWTLHAEGTVSGGGDAKAPAPSTELRTWPPTDAQQIDTTGLYERLAETGLRYGSAFRGLRQVWARGEELYVEAALPEGVATEEHAFGLHPALLDSVLHALALRADEQHGALLPFAWTGVSCHTVGANLVRVRIVPRGSGTYALYVADATGAPVAAVESLLLRPASPAQFAVGAATTSAEHLYRVEWSPAPVEPTADSADTAALAAPVTVLRVPDDAELWHRAGLTLVPYDGDGDGDSDVPAPRRDGTVLLPVRRGAGTQVVTEVLAAVREWLTEEGHADARLVVVTNGAVAVRDGETPDAGGAGVWGLVRSALNEHPGRFALIDVDDDPASYRLAAAPVDGQQVAIRAGRIWAPRMVRMASGGVLVPPVGVGTGWRMDVVGQGRLDGVGLVPEVPRALGPGEVRVGVRAAGVNFRDVLNVLGMYPGDAGRLGHEGAGLVVEVGPEVTGLMVGDRVMGLLDGAFAPTAVTDSRMLTRIPDGWTFEQAASVPIVFLTAYYALVDLAGLEAGESVLIHSAAGGVGTAAVQLARHLGAEVYATASEPKWPVVRDLGVPGDRIASSRTTEFETRFQPGVDVVLDSLAGEFVDASLRLVRPGGRFVEMGKTDIRDAEEVRAEHGIDYTAFDLIDAGPDRIAEMFAALLSLFEDGTLRPAPVTAYGVARAPEALRLLGQARHIGKVVLSVPSPWNSEGTVLITGGTGGLGAEVARHLVTEHGVRDLLLVSRRGPEAPGAPELAADLEELGARVVVRACDVSDRTELAAVLDGVELSGVVHAAGVLDDGLIADFTEERLAGVLRAKAESALHLHELTADRDLSAFVLFSSFAGVVGNAGQAAYSAANNILDALAATRRAQGLPAVSLAWGMWAHTDGMGGTLGGPELERLARQGFPALETGEGLALLDAALVVDEPNAVPVALRTSALAAVRDGLPGILRGVVPAADRRRRAAGPAATGGALAGRLRELSVEEQERELLDLVQAQVAAVLGHASAGSVDASRAFKDLGFDSLTAVDLRNRLGSATGITLPVTVIFDHPTPAALAASLREQLVGAPADTPTEETEGTAGRRSAVPADEPIAVIGMGCRYPGGVDSPEALWSLVAQGGDGITPFPLDRGWNMKTLEGVAAVGGFIDGATEFDAELFGISPREALAMDPQQRLLLETAWEALERAGIDPLSLQGSATGVYAGVSANGYASGQEHDDADPETDGYLLTGSTPSVASGRLSYVFGLEGPAVSVDTACSSALVALHLAAQALRAGECDMALAGGATVMATPGMFLEFARQGGLAGDGRCKSFADSADGTGWSEGGGMLVLERLSDARRNNHPVLAVVRGSAVNQDGASNGLTAPNGPSQQRVIRQALKAARVSPAEVDVVEAHGTGTRLGDPIEAHALLATYGQARADDEPLWLGSIKSNIGHAQAGAAAASVIKMVMALQRRHLPRTLHADRPSEHIDWESGAVRLLTEPRDWQAAGHPRRAGVSSFGISGTNAHVILEEAPDGASASGREPGATPGVGTTDSGSPLVPWVVSGRTGRATRAQAARLTSFLASSDEPASPGEVAHALATTRAVLDHRAVVLGTDLDQLRAGLDALAADGTPAAGHATVVTGTVGEGRTAWMFTGQGSGRPGMGRELHATYPVFAQTLDAVCELLEAELGGPGAGFTHRLRDILLAEPDGQQDDANPLNATGYAQPALFALQVALVELLRSWGVRPDLVLGHSVGELAAAYAAGVFELPDAVRLVAARARLMQALPEGGAMAAVEGGEAEVTELLKELTGSGQIAVAVVNGPSSVVVSGDEELVVEAMDVARGQGRRVSRLRVSHAFHSPLMDPMLADFATVAETIRYRRPTTSAVSTATGEPVTTQWASAAYWVDQVRRPVRFHDALTTATGDAGATRLLELGPDPVLTALASSAADGRVTAAAALRAGRPEAETLLTAVAGLFVRGMRTDWPAVAAAADPTGLGTRARVELPTYAFQRRRYWLRDRRARRPAAVRQHGTDAGFWSLVDGGDPAALADRLGVSADAPLGSLLPVLSDWRRRQSEVSELAAWRYTVTWKPVGVPAATLTGNWLVVSPEQVTADQNGFVEQCAHALRDAGARVTVLTIGSHDSRTTLTARIRELAPDGALSLLAWAEEQQPTRDGQPPAATGLTLLLAQAWADAAGGTGAPLWCATRSAVSVGTGDPLRHPAQAQLWGLGRSLALEHPDIWGGLADLPVLPGPRDLTRLAQLLAHGRSTTWSEDQLAVRAGGVFAARFVRDDDPGSAHPEEPLADGLRGTVLITGGTGALGGHLARRLAERGARHLLLASRRGADAPGATELCDELAALGARVTLAARDLTDHDEVRALIDGIPEDVPLTGIVHAAGVPANGVLADLTPRHLADALAAKARAADLLHELTADRDLGLFVLFASVAGVLGNAGQAAYAAANAHLDALAQHRRAVGLPATSVAWGPWAGDGMAADRAAEERIRRSGLRPLPPERALAALDQVLAADRPCTAVVDVSWDRFATAFALTRPSALLADLPDATTATRNGTGTGTTADAPGELVARLRALPAGERERALGDFVQSRVAAVLAHESPAAIDADRAFKDFGFDSLTAVDLRNQLMAATGLRLATTLVFDHPTPAALGRHLHTELFPDDTADTSPQDLTDLDETRLRRVLAAVPLSRLRDSGLLPGLRTLIAEVEDAERHAEDESAIWSDDTPDQDTGIADLAVDDLVNLALGDMPDAADPAADDCFGSGSHPRD</sequence>
<dbReference type="InterPro" id="IPR014030">
    <property type="entry name" value="Ketoacyl_synth_N"/>
</dbReference>
<feature type="region of interest" description="Disordered" evidence="12">
    <location>
        <begin position="3151"/>
        <end position="3171"/>
    </location>
</feature>
<dbReference type="InterPro" id="IPR016039">
    <property type="entry name" value="Thiolase-like"/>
</dbReference>
<dbReference type="InterPro" id="IPR002364">
    <property type="entry name" value="Quin_OxRdtase/zeta-crystal_CS"/>
</dbReference>
<dbReference type="InterPro" id="IPR055123">
    <property type="entry name" value="SpnB-like_Rossmann"/>
</dbReference>
<dbReference type="SMART" id="SM01294">
    <property type="entry name" value="PKS_PP_betabranch"/>
    <property type="match status" value="3"/>
</dbReference>
<dbReference type="InterPro" id="IPR011032">
    <property type="entry name" value="GroES-like_sf"/>
</dbReference>
<dbReference type="InterPro" id="IPR013154">
    <property type="entry name" value="ADH-like_N"/>
</dbReference>
<dbReference type="SMART" id="SM00823">
    <property type="entry name" value="PKS_PP"/>
    <property type="match status" value="3"/>
</dbReference>
<accession>A0ABW6UZP4</accession>
<evidence type="ECO:0000256" key="7">
    <source>
        <dbReference type="ARBA" id="ARBA00023002"/>
    </source>
</evidence>
<feature type="region of interest" description="Disordered" evidence="12">
    <location>
        <begin position="5851"/>
        <end position="5872"/>
    </location>
</feature>
<dbReference type="Gene3D" id="6.10.140.1830">
    <property type="match status" value="1"/>
</dbReference>
<evidence type="ECO:0000256" key="5">
    <source>
        <dbReference type="ARBA" id="ARBA00022679"/>
    </source>
</evidence>
<feature type="compositionally biased region" description="Low complexity" evidence="12">
    <location>
        <begin position="468"/>
        <end position="485"/>
    </location>
</feature>
<name>A0ABW6UZP4_9ACTN</name>
<dbReference type="RefSeq" id="WP_387893121.1">
    <property type="nucleotide sequence ID" value="NZ_JBIAWJ010000041.1"/>
</dbReference>
<dbReference type="InterPro" id="IPR013968">
    <property type="entry name" value="PKS_KR"/>
</dbReference>
<gene>
    <name evidence="16" type="ORF">ACFY1D_40020</name>
</gene>
<keyword evidence="3" id="KW-0596">Phosphopantetheine</keyword>
<dbReference type="SUPFAM" id="SSF47336">
    <property type="entry name" value="ACP-like"/>
    <property type="match status" value="3"/>
</dbReference>
<dbReference type="Gene3D" id="3.40.47.10">
    <property type="match status" value="3"/>
</dbReference>
<evidence type="ECO:0000256" key="1">
    <source>
        <dbReference type="ARBA" id="ARBA00001957"/>
    </source>
</evidence>
<dbReference type="CDD" id="cd00833">
    <property type="entry name" value="PKS"/>
    <property type="match status" value="3"/>
</dbReference>
<evidence type="ECO:0000256" key="2">
    <source>
        <dbReference type="ARBA" id="ARBA00004792"/>
    </source>
</evidence>
<dbReference type="Pfam" id="PF08990">
    <property type="entry name" value="Docking"/>
    <property type="match status" value="1"/>
</dbReference>
<dbReference type="InterPro" id="IPR014043">
    <property type="entry name" value="Acyl_transferase_dom"/>
</dbReference>
<feature type="domain" description="PKS/mFAS DH" evidence="15">
    <location>
        <begin position="3033"/>
        <end position="3311"/>
    </location>
</feature>
<dbReference type="PROSITE" id="PS52004">
    <property type="entry name" value="KS3_2"/>
    <property type="match status" value="3"/>
</dbReference>
<dbReference type="InterPro" id="IPR036736">
    <property type="entry name" value="ACP-like_sf"/>
</dbReference>
<comment type="cofactor">
    <cofactor evidence="1">
        <name>pantetheine 4'-phosphate</name>
        <dbReference type="ChEBI" id="CHEBI:47942"/>
    </cofactor>
</comment>
<feature type="region of interest" description="N-terminal hotdog fold" evidence="11">
    <location>
        <begin position="976"/>
        <end position="1101"/>
    </location>
</feature>
<feature type="region of interest" description="C-terminal hotdog fold" evidence="11">
    <location>
        <begin position="3174"/>
        <end position="3311"/>
    </location>
</feature>
<dbReference type="SMART" id="SM00826">
    <property type="entry name" value="PKS_DH"/>
    <property type="match status" value="2"/>
</dbReference>
<feature type="active site" description="Proton donor; for dehydratase activity" evidence="11">
    <location>
        <position position="1178"/>
    </location>
</feature>
<dbReference type="PROSITE" id="PS01162">
    <property type="entry name" value="QOR_ZETA_CRYSTAL"/>
    <property type="match status" value="1"/>
</dbReference>
<dbReference type="InterPro" id="IPR001227">
    <property type="entry name" value="Ac_transferase_dom_sf"/>
</dbReference>
<reference evidence="16 17" key="1">
    <citation type="submission" date="2024-10" db="EMBL/GenBank/DDBJ databases">
        <title>The Natural Products Discovery Center: Release of the First 8490 Sequenced Strains for Exploring Actinobacteria Biosynthetic Diversity.</title>
        <authorList>
            <person name="Kalkreuter E."/>
            <person name="Kautsar S.A."/>
            <person name="Yang D."/>
            <person name="Bader C.D."/>
            <person name="Teijaro C.N."/>
            <person name="Fluegel L."/>
            <person name="Davis C.M."/>
            <person name="Simpson J.R."/>
            <person name="Lauterbach L."/>
            <person name="Steele A.D."/>
            <person name="Gui C."/>
            <person name="Meng S."/>
            <person name="Li G."/>
            <person name="Viehrig K."/>
            <person name="Ye F."/>
            <person name="Su P."/>
            <person name="Kiefer A.F."/>
            <person name="Nichols A."/>
            <person name="Cepeda A.J."/>
            <person name="Yan W."/>
            <person name="Fan B."/>
            <person name="Jiang Y."/>
            <person name="Adhikari A."/>
            <person name="Zheng C.-J."/>
            <person name="Schuster L."/>
            <person name="Cowan T.M."/>
            <person name="Smanski M.J."/>
            <person name="Chevrette M.G."/>
            <person name="De Carvalho L.P.S."/>
            <person name="Shen B."/>
        </authorList>
    </citation>
    <scope>NUCLEOTIDE SEQUENCE [LARGE SCALE GENOMIC DNA]</scope>
    <source>
        <strain evidence="16 17">NPDC001390</strain>
    </source>
</reference>
<dbReference type="InterPro" id="IPR016035">
    <property type="entry name" value="Acyl_Trfase/lysoPLipase"/>
</dbReference>
<feature type="active site" description="Proton acceptor; for dehydratase activity" evidence="11">
    <location>
        <position position="1008"/>
    </location>
</feature>
<keyword evidence="9" id="KW-0511">Multifunctional enzyme</keyword>
<evidence type="ECO:0000259" key="15">
    <source>
        <dbReference type="PROSITE" id="PS52019"/>
    </source>
</evidence>
<dbReference type="InterPro" id="IPR020807">
    <property type="entry name" value="PKS_DH"/>
</dbReference>
<dbReference type="CDD" id="cd08952">
    <property type="entry name" value="KR_1_SDR_x"/>
    <property type="match status" value="1"/>
</dbReference>
<dbReference type="Gene3D" id="3.40.50.720">
    <property type="entry name" value="NAD(P)-binding Rossmann-like Domain"/>
    <property type="match status" value="3"/>
</dbReference>
<keyword evidence="17" id="KW-1185">Reference proteome</keyword>
<evidence type="ECO:0000256" key="9">
    <source>
        <dbReference type="ARBA" id="ARBA00023268"/>
    </source>
</evidence>
<dbReference type="InterPro" id="IPR049551">
    <property type="entry name" value="PKS_DH_C"/>
</dbReference>
<proteinExistence type="predicted"/>
<dbReference type="InterPro" id="IPR002328">
    <property type="entry name" value="ADH_Zn_CS"/>
</dbReference>
<dbReference type="InterPro" id="IPR036291">
    <property type="entry name" value="NAD(P)-bd_dom_sf"/>
</dbReference>
<dbReference type="InterPro" id="IPR049552">
    <property type="entry name" value="PKS_DH_N"/>
</dbReference>
<dbReference type="SUPFAM" id="SSF55048">
    <property type="entry name" value="Probable ACP-binding domain of malonyl-CoA ACP transacylase"/>
    <property type="match status" value="3"/>
</dbReference>